<dbReference type="SUPFAM" id="SSF52374">
    <property type="entry name" value="Nucleotidylyl transferase"/>
    <property type="match status" value="1"/>
</dbReference>
<dbReference type="RefSeq" id="WP_127778928.1">
    <property type="nucleotide sequence ID" value="NZ_SADD01000001.1"/>
</dbReference>
<dbReference type="InterPro" id="IPR013155">
    <property type="entry name" value="M/V/L/I-tRNA-synth_anticd-bd"/>
</dbReference>
<name>A0ABY0CWA9_9DELT</name>
<reference evidence="14 15" key="1">
    <citation type="submission" date="2019-01" db="EMBL/GenBank/DDBJ databases">
        <title>Lujinxingia litoralis gen. nov., sp. nov. and Lujinxingia sediminis gen. nov., sp. nov., new members in the order Bradymonadales, isolated from coastal sediment.</title>
        <authorList>
            <person name="Li C.-M."/>
        </authorList>
    </citation>
    <scope>NUCLEOTIDE SEQUENCE [LARGE SCALE GENOMIC DNA]</scope>
    <source>
        <strain evidence="14 15">SEH01</strain>
    </source>
</reference>
<evidence type="ECO:0000256" key="7">
    <source>
        <dbReference type="ARBA" id="ARBA00047469"/>
    </source>
</evidence>
<dbReference type="Pfam" id="PF13603">
    <property type="entry name" value="tRNA-synt_1_2"/>
    <property type="match status" value="1"/>
</dbReference>
<keyword evidence="15" id="KW-1185">Reference proteome</keyword>
<dbReference type="Pfam" id="PF08264">
    <property type="entry name" value="Anticodon_1"/>
    <property type="match status" value="1"/>
</dbReference>
<dbReference type="InterPro" id="IPR015413">
    <property type="entry name" value="Methionyl/Leucyl_tRNA_Synth"/>
</dbReference>
<evidence type="ECO:0000256" key="4">
    <source>
        <dbReference type="ARBA" id="ARBA00022840"/>
    </source>
</evidence>
<dbReference type="Pfam" id="PF09334">
    <property type="entry name" value="tRNA-synt_1g"/>
    <property type="match status" value="1"/>
</dbReference>
<dbReference type="Proteomes" id="UP000282926">
    <property type="component" value="Unassembled WGS sequence"/>
</dbReference>
<dbReference type="PRINTS" id="PR00985">
    <property type="entry name" value="TRNASYNTHLEU"/>
</dbReference>
<evidence type="ECO:0000256" key="3">
    <source>
        <dbReference type="ARBA" id="ARBA00022741"/>
    </source>
</evidence>
<feature type="domain" description="Aminoacyl-tRNA synthetase class Ia" evidence="10">
    <location>
        <begin position="418"/>
        <end position="576"/>
    </location>
</feature>
<dbReference type="Gene3D" id="3.40.50.620">
    <property type="entry name" value="HUPs"/>
    <property type="match status" value="2"/>
</dbReference>
<accession>A0ABY0CWA9</accession>
<dbReference type="PANTHER" id="PTHR43740">
    <property type="entry name" value="LEUCYL-TRNA SYNTHETASE"/>
    <property type="match status" value="1"/>
</dbReference>
<sequence length="862" mass="97796">MSDFRPDQIEPKWQAFWQKNKTFKVEEDLSKPSFFVLDMFPYPSGSGLHVGHVEGYTATDIMARFKRARGFDVLHPMGWDAFGLPAEQHAINTGTHPRDTTVQNIETFKGQLQALGFAYDWDREINTTDPDYYRWTQWIFLKLYEQGLAYIAEVPVNWCPALGTVLANEEVIDGRSERGSHPVIRKPMRQWMLKITAYAERLLEDLEIIDWPEHLKDMQRNWIGRSQGAEVDFKVDAGSANGLDANIRVFTTRPDTLFGATYMVLAPEHPLVDDLASDAQRDAVDAYRKEAATKSELQRTELQKEKSGVFTGAYAINPVNGARIPIWIADYVLYGYGTGAIMAVPGHDERDWEFAKAHGLAIVEVISGGDVAEAAHTGDGELVNSDFLSGMKVADAKKSIIAWLEERGLGQGTINYKLRDWLFSRQRYWGEPFPILHRDDGEIVTLPEEQLPLTLPDVERYQPSGTGESPLATIEEWVNTADPRDGTPARRETNTMPQWAGSCWYYLRYIDPKNDEAPVDPEKEKRWMPVDLYVGGAEHAVLHLLYARFWHKVLYDIGVVSTREPFQRVVNQGMILGVTYQYFKTPQGEPVSFKEVGDRQDLSPATITADKVAWKNEVPFHPEHGIELEEIVEKMSKSRGNVVNPDDVIAEYGADSLRLYEMFMGPLEQTKPWNPRGVSGVHRFLSRVWRLVAGDEGLSDTIVDTDPTDETLRQLHRTIKKVTEDTEELRYNTAIAAMMEYVNFLYKLDSVPRSAVSPLVQMLAPYAPHTAEELWERLGHEPSVINAPWPSFEEQWLEDDSYELAVQVMGKLRGEITVPKDADEEAVVALARANPKVEEHLAGKTIRRVIFVPGRILNFVAN</sequence>
<evidence type="ECO:0000259" key="12">
    <source>
        <dbReference type="Pfam" id="PF09334"/>
    </source>
</evidence>
<feature type="domain" description="Leucyl-tRNA synthetase editing" evidence="13">
    <location>
        <begin position="220"/>
        <end position="405"/>
    </location>
</feature>
<feature type="binding site" evidence="8">
    <location>
        <position position="637"/>
    </location>
    <ligand>
        <name>ATP</name>
        <dbReference type="ChEBI" id="CHEBI:30616"/>
    </ligand>
</feature>
<dbReference type="InterPro" id="IPR002302">
    <property type="entry name" value="Leu-tRNA-ligase"/>
</dbReference>
<evidence type="ECO:0000256" key="5">
    <source>
        <dbReference type="ARBA" id="ARBA00022917"/>
    </source>
</evidence>
<feature type="domain" description="Methionyl/Valyl/Leucyl/Isoleucyl-tRNA synthetase anticodon-binding" evidence="11">
    <location>
        <begin position="712"/>
        <end position="827"/>
    </location>
</feature>
<keyword evidence="5 8" id="KW-0648">Protein biosynthesis</keyword>
<dbReference type="InterPro" id="IPR025709">
    <property type="entry name" value="Leu_tRNA-synth_edit"/>
</dbReference>
<keyword evidence="4 8" id="KW-0067">ATP-binding</keyword>
<dbReference type="GO" id="GO:0004823">
    <property type="term" value="F:leucine-tRNA ligase activity"/>
    <property type="evidence" value="ECO:0007669"/>
    <property type="project" value="UniProtKB-EC"/>
</dbReference>
<evidence type="ECO:0000256" key="1">
    <source>
        <dbReference type="ARBA" id="ARBA00005594"/>
    </source>
</evidence>
<dbReference type="HAMAP" id="MF_00049_B">
    <property type="entry name" value="Leu_tRNA_synth_B"/>
    <property type="match status" value="1"/>
</dbReference>
<feature type="domain" description="Methionyl/Leucyl tRNA synthetase" evidence="12">
    <location>
        <begin position="40"/>
        <end position="171"/>
    </location>
</feature>
<dbReference type="CDD" id="cd00812">
    <property type="entry name" value="LeuRS_core"/>
    <property type="match status" value="1"/>
</dbReference>
<evidence type="ECO:0000259" key="13">
    <source>
        <dbReference type="Pfam" id="PF13603"/>
    </source>
</evidence>
<dbReference type="EMBL" id="SADD01000001">
    <property type="protein sequence ID" value="RVU48121.1"/>
    <property type="molecule type" value="Genomic_DNA"/>
</dbReference>
<dbReference type="CDD" id="cd07958">
    <property type="entry name" value="Anticodon_Ia_Leu_BEm"/>
    <property type="match status" value="1"/>
</dbReference>
<evidence type="ECO:0000313" key="15">
    <source>
        <dbReference type="Proteomes" id="UP000282926"/>
    </source>
</evidence>
<comment type="caution">
    <text evidence="14">The sequence shown here is derived from an EMBL/GenBank/DDBJ whole genome shotgun (WGS) entry which is preliminary data.</text>
</comment>
<evidence type="ECO:0000256" key="2">
    <source>
        <dbReference type="ARBA" id="ARBA00022598"/>
    </source>
</evidence>
<comment type="subcellular location">
    <subcellularLocation>
        <location evidence="8">Cytoplasm</location>
    </subcellularLocation>
</comment>
<evidence type="ECO:0000256" key="6">
    <source>
        <dbReference type="ARBA" id="ARBA00023146"/>
    </source>
</evidence>
<gene>
    <name evidence="8" type="primary">leuS</name>
    <name evidence="14" type="ORF">EA187_01400</name>
</gene>
<dbReference type="InterPro" id="IPR014729">
    <property type="entry name" value="Rossmann-like_a/b/a_fold"/>
</dbReference>
<comment type="catalytic activity">
    <reaction evidence="7 8">
        <text>tRNA(Leu) + L-leucine + ATP = L-leucyl-tRNA(Leu) + AMP + diphosphate</text>
        <dbReference type="Rhea" id="RHEA:11688"/>
        <dbReference type="Rhea" id="RHEA-COMP:9613"/>
        <dbReference type="Rhea" id="RHEA-COMP:9622"/>
        <dbReference type="ChEBI" id="CHEBI:30616"/>
        <dbReference type="ChEBI" id="CHEBI:33019"/>
        <dbReference type="ChEBI" id="CHEBI:57427"/>
        <dbReference type="ChEBI" id="CHEBI:78442"/>
        <dbReference type="ChEBI" id="CHEBI:78494"/>
        <dbReference type="ChEBI" id="CHEBI:456215"/>
        <dbReference type="EC" id="6.1.1.4"/>
    </reaction>
</comment>
<dbReference type="Gene3D" id="1.10.730.10">
    <property type="entry name" value="Isoleucyl-tRNA Synthetase, Domain 1"/>
    <property type="match status" value="1"/>
</dbReference>
<evidence type="ECO:0000256" key="9">
    <source>
        <dbReference type="RuleBase" id="RU363039"/>
    </source>
</evidence>
<dbReference type="Pfam" id="PF00133">
    <property type="entry name" value="tRNA-synt_1"/>
    <property type="match status" value="2"/>
</dbReference>
<keyword evidence="2 8" id="KW-0436">Ligase</keyword>
<feature type="domain" description="Aminoacyl-tRNA synthetase class Ia" evidence="10">
    <location>
        <begin position="613"/>
        <end position="660"/>
    </location>
</feature>
<evidence type="ECO:0000256" key="8">
    <source>
        <dbReference type="HAMAP-Rule" id="MF_00049"/>
    </source>
</evidence>
<keyword evidence="3 8" id="KW-0547">Nucleotide-binding</keyword>
<keyword evidence="8" id="KW-0963">Cytoplasm</keyword>
<dbReference type="InterPro" id="IPR009008">
    <property type="entry name" value="Val/Leu/Ile-tRNA-synth_edit"/>
</dbReference>
<comment type="similarity">
    <text evidence="1 8 9">Belongs to the class-I aminoacyl-tRNA synthetase family.</text>
</comment>
<dbReference type="SUPFAM" id="SSF50677">
    <property type="entry name" value="ValRS/IleRS/LeuRS editing domain"/>
    <property type="match status" value="1"/>
</dbReference>
<keyword evidence="6 8" id="KW-0030">Aminoacyl-tRNA synthetase</keyword>
<dbReference type="SUPFAM" id="SSF47323">
    <property type="entry name" value="Anticodon-binding domain of a subclass of class I aminoacyl-tRNA synthetases"/>
    <property type="match status" value="1"/>
</dbReference>
<protein>
    <recommendedName>
        <fullName evidence="8">Leucine--tRNA ligase</fullName>
        <ecNumber evidence="8">6.1.1.4</ecNumber>
    </recommendedName>
    <alternativeName>
        <fullName evidence="8">Leucyl-tRNA synthetase</fullName>
        <shortName evidence="8">LeuRS</shortName>
    </alternativeName>
</protein>
<feature type="short sequence motif" description="'KMSKS' region" evidence="8">
    <location>
        <begin position="634"/>
        <end position="638"/>
    </location>
</feature>
<dbReference type="PANTHER" id="PTHR43740:SF2">
    <property type="entry name" value="LEUCINE--TRNA LIGASE, MITOCHONDRIAL"/>
    <property type="match status" value="1"/>
</dbReference>
<dbReference type="InterPro" id="IPR002300">
    <property type="entry name" value="aa-tRNA-synth_Ia"/>
</dbReference>
<dbReference type="NCBIfam" id="TIGR00396">
    <property type="entry name" value="leuS_bact"/>
    <property type="match status" value="1"/>
</dbReference>
<dbReference type="InterPro" id="IPR009080">
    <property type="entry name" value="tRNAsynth_Ia_anticodon-bd"/>
</dbReference>
<evidence type="ECO:0000313" key="14">
    <source>
        <dbReference type="EMBL" id="RVU48121.1"/>
    </source>
</evidence>
<dbReference type="EC" id="6.1.1.4" evidence="8"/>
<organism evidence="14 15">
    <name type="scientific">Lujinxingia sediminis</name>
    <dbReference type="NCBI Taxonomy" id="2480984"/>
    <lineage>
        <taxon>Bacteria</taxon>
        <taxon>Deltaproteobacteria</taxon>
        <taxon>Bradymonadales</taxon>
        <taxon>Lujinxingiaceae</taxon>
        <taxon>Lujinxingia</taxon>
    </lineage>
</organism>
<evidence type="ECO:0000259" key="11">
    <source>
        <dbReference type="Pfam" id="PF08264"/>
    </source>
</evidence>
<proteinExistence type="inferred from homology"/>
<evidence type="ECO:0000259" key="10">
    <source>
        <dbReference type="Pfam" id="PF00133"/>
    </source>
</evidence>
<comment type="caution">
    <text evidence="8">Lacks conserved residue(s) required for the propagation of feature annotation.</text>
</comment>